<gene>
    <name evidence="2" type="ORF">FH603_5363</name>
</gene>
<name>A0ABR6WFN4_9BACT</name>
<keyword evidence="3" id="KW-1185">Reference proteome</keyword>
<evidence type="ECO:0000313" key="2">
    <source>
        <dbReference type="EMBL" id="MBC3794831.1"/>
    </source>
</evidence>
<evidence type="ECO:0000256" key="1">
    <source>
        <dbReference type="SAM" id="MobiDB-lite"/>
    </source>
</evidence>
<comment type="caution">
    <text evidence="2">The sequence shown here is derived from an EMBL/GenBank/DDBJ whole genome shotgun (WGS) entry which is preliminary data.</text>
</comment>
<dbReference type="RefSeq" id="WP_186741729.1">
    <property type="nucleotide sequence ID" value="NZ_VFIA01000061.1"/>
</dbReference>
<accession>A0ABR6WFN4</accession>
<protein>
    <recommendedName>
        <fullName evidence="4">DUF4249 domain-containing protein</fullName>
    </recommendedName>
</protein>
<reference evidence="2 3" key="1">
    <citation type="submission" date="2019-06" db="EMBL/GenBank/DDBJ databases">
        <title>Spirosoma utsteinense sp. nov. isolated from Antarctic ice-free soils.</title>
        <authorList>
            <person name="Tahon G."/>
        </authorList>
    </citation>
    <scope>NUCLEOTIDE SEQUENCE [LARGE SCALE GENOMIC DNA]</scope>
    <source>
        <strain evidence="2 3">LMG 31447</strain>
    </source>
</reference>
<dbReference type="EMBL" id="VFIA01000061">
    <property type="protein sequence ID" value="MBC3794831.1"/>
    <property type="molecule type" value="Genomic_DNA"/>
</dbReference>
<evidence type="ECO:0008006" key="4">
    <source>
        <dbReference type="Google" id="ProtNLM"/>
    </source>
</evidence>
<sequence length="403" mass="45634">MNLLRLLFVFVLIIILMLRCVDPINQTLQGRLDLIVIDGTLTNLNEPQVIYLNRSKSDSLTGRFGTSPLTGAAVEIFIDSSKVVTLNETKPGRYQAPNSFSGRVGHSYQLRFTLKNGQRYESTPEVMPAVPTISRLSNTFNPTSLPAQRYDGQVNLNRAANDFFVDWLDPAEQRNYYRWDWKLWEKQEWCHTCQQGFYMINSPINNTLYESCFPDDGRNGYYVHDYVCRTACWEIIHNFEINVFDDQLSDGGLIQKRKVAQIPYYQDRGCLVEIRQSSLTAQAYRFYKLAQDQTQNNGGVADSPPTALLGNVFNVVNNKERLVGYFAASAVAPLRYWLDRKQNTGGSPGLFMGLTGLKPSPEGLNVDPNDGKPKPSVTFRPLPTAVCVESDTRTPNKPEGWQD</sequence>
<evidence type="ECO:0000313" key="3">
    <source>
        <dbReference type="Proteomes" id="UP000700732"/>
    </source>
</evidence>
<organism evidence="2 3">
    <name type="scientific">Spirosoma utsteinense</name>
    <dbReference type="NCBI Taxonomy" id="2585773"/>
    <lineage>
        <taxon>Bacteria</taxon>
        <taxon>Pseudomonadati</taxon>
        <taxon>Bacteroidota</taxon>
        <taxon>Cytophagia</taxon>
        <taxon>Cytophagales</taxon>
        <taxon>Cytophagaceae</taxon>
        <taxon>Spirosoma</taxon>
    </lineage>
</organism>
<dbReference type="InterPro" id="IPR025345">
    <property type="entry name" value="DUF4249"/>
</dbReference>
<dbReference type="Proteomes" id="UP000700732">
    <property type="component" value="Unassembled WGS sequence"/>
</dbReference>
<proteinExistence type="predicted"/>
<feature type="region of interest" description="Disordered" evidence="1">
    <location>
        <begin position="361"/>
        <end position="381"/>
    </location>
</feature>
<dbReference type="Pfam" id="PF14054">
    <property type="entry name" value="DUF4249"/>
    <property type="match status" value="1"/>
</dbReference>